<protein>
    <submittedName>
        <fullName evidence="3">Uncharacterized protein</fullName>
    </submittedName>
</protein>
<evidence type="ECO:0000256" key="1">
    <source>
        <dbReference type="SAM" id="Coils"/>
    </source>
</evidence>
<organism evidence="3 4">
    <name type="scientific">Megasphaera paucivorans</name>
    <dbReference type="NCBI Taxonomy" id="349095"/>
    <lineage>
        <taxon>Bacteria</taxon>
        <taxon>Bacillati</taxon>
        <taxon>Bacillota</taxon>
        <taxon>Negativicutes</taxon>
        <taxon>Veillonellales</taxon>
        <taxon>Veillonellaceae</taxon>
        <taxon>Megasphaera</taxon>
    </lineage>
</organism>
<dbReference type="EMBL" id="FNHQ01000001">
    <property type="protein sequence ID" value="SDM08618.1"/>
    <property type="molecule type" value="Genomic_DNA"/>
</dbReference>
<feature type="coiled-coil region" evidence="1">
    <location>
        <begin position="193"/>
        <end position="220"/>
    </location>
</feature>
<feature type="compositionally biased region" description="Basic and acidic residues" evidence="2">
    <location>
        <begin position="116"/>
        <end position="145"/>
    </location>
</feature>
<dbReference type="OrthoDB" id="1625724at2"/>
<keyword evidence="1" id="KW-0175">Coiled coil</keyword>
<reference evidence="3 4" key="1">
    <citation type="submission" date="2016-10" db="EMBL/GenBank/DDBJ databases">
        <authorList>
            <person name="de Groot N.N."/>
        </authorList>
    </citation>
    <scope>NUCLEOTIDE SEQUENCE [LARGE SCALE GENOMIC DNA]</scope>
    <source>
        <strain evidence="3 4">DSM 16981</strain>
    </source>
</reference>
<dbReference type="Proteomes" id="UP000199309">
    <property type="component" value="Unassembled WGS sequence"/>
</dbReference>
<feature type="region of interest" description="Disordered" evidence="2">
    <location>
        <begin position="1"/>
        <end position="157"/>
    </location>
</feature>
<keyword evidence="4" id="KW-1185">Reference proteome</keyword>
<gene>
    <name evidence="3" type="ORF">SAMN05660299_00186</name>
</gene>
<feature type="compositionally biased region" description="Polar residues" evidence="2">
    <location>
        <begin position="146"/>
        <end position="157"/>
    </location>
</feature>
<accession>A0A1G9QC64</accession>
<dbReference type="RefSeq" id="WP_091647365.1">
    <property type="nucleotide sequence ID" value="NZ_FNHQ01000001.1"/>
</dbReference>
<evidence type="ECO:0000256" key="2">
    <source>
        <dbReference type="SAM" id="MobiDB-lite"/>
    </source>
</evidence>
<feature type="region of interest" description="Disordered" evidence="2">
    <location>
        <begin position="374"/>
        <end position="397"/>
    </location>
</feature>
<proteinExistence type="predicted"/>
<feature type="compositionally biased region" description="Polar residues" evidence="2">
    <location>
        <begin position="36"/>
        <end position="49"/>
    </location>
</feature>
<evidence type="ECO:0000313" key="4">
    <source>
        <dbReference type="Proteomes" id="UP000199309"/>
    </source>
</evidence>
<name>A0A1G9QC64_9FIRM</name>
<sequence>MKFDFNLQRFAEGGEATPSTTTGAPAGTPASGTPSNEPAASPKQTSTPVSEEKPAQQVKLYIDRSGHRRIITSAAEPTHSTDDAAQEEQSAAKPAEVTGEGDKETSSIEEETATETQKESNEATVADKPDDTSEEKPSDTKDTEVKSTNTEPLINTQPYTLEQLNMAIQMGNVNEGRIPPQYLYQYNQYKSQQTQQQQMMQTQQAQLKQQQQKQAVEQQKQLYAKIDTMAKDAALKQLGLTAKDLEIAEYSDDANEKEKISQYQTALEWNRQQLINGVQMQQYQKQQAQQSQKSVYNDIATFVTDAMSKEKNFAAINQFMSTYYKAMPYQDAHIIADAVNAMNAGTINPQQCKVLQKYYEDSRVAWYAKKNDLSTTPKKTPVPKVEKPGTGTTSTPKAFDFNKLRTVGIRDRRAMLHKFWSKERK</sequence>
<dbReference type="STRING" id="349095.SAMN05660299_00186"/>
<feature type="compositionally biased region" description="Low complexity" evidence="2">
    <location>
        <begin position="11"/>
        <end position="35"/>
    </location>
</feature>
<dbReference type="AlphaFoldDB" id="A0A1G9QC64"/>
<evidence type="ECO:0000313" key="3">
    <source>
        <dbReference type="EMBL" id="SDM08618.1"/>
    </source>
</evidence>